<comment type="caution">
    <text evidence="3">The sequence shown here is derived from an EMBL/GenBank/DDBJ whole genome shotgun (WGS) entry which is preliminary data.</text>
</comment>
<organism evidence="3 4">
    <name type="scientific">Plastorhodobacter daqingensis</name>
    <dbReference type="NCBI Taxonomy" id="1387281"/>
    <lineage>
        <taxon>Bacteria</taxon>
        <taxon>Pseudomonadati</taxon>
        <taxon>Pseudomonadota</taxon>
        <taxon>Alphaproteobacteria</taxon>
        <taxon>Rhodobacterales</taxon>
        <taxon>Paracoccaceae</taxon>
        <taxon>Plastorhodobacter</taxon>
    </lineage>
</organism>
<reference evidence="4" key="1">
    <citation type="journal article" date="2019" name="Int. J. Syst. Evol. Microbiol.">
        <title>The Global Catalogue of Microorganisms (GCM) 10K type strain sequencing project: providing services to taxonomists for standard genome sequencing and annotation.</title>
        <authorList>
            <consortium name="The Broad Institute Genomics Platform"/>
            <consortium name="The Broad Institute Genome Sequencing Center for Infectious Disease"/>
            <person name="Wu L."/>
            <person name="Ma J."/>
        </authorList>
    </citation>
    <scope>NUCLEOTIDE SEQUENCE [LARGE SCALE GENOMIC DNA]</scope>
    <source>
        <strain evidence="4">CGMCC 1.12750</strain>
    </source>
</reference>
<evidence type="ECO:0000313" key="3">
    <source>
        <dbReference type="EMBL" id="MFC7705251.1"/>
    </source>
</evidence>
<name>A0ABW2UNZ0_9RHOB</name>
<feature type="region of interest" description="Disordered" evidence="1">
    <location>
        <begin position="85"/>
        <end position="106"/>
    </location>
</feature>
<accession>A0ABW2UNZ0</accession>
<evidence type="ECO:0000313" key="4">
    <source>
        <dbReference type="Proteomes" id="UP001596516"/>
    </source>
</evidence>
<dbReference type="Proteomes" id="UP001596516">
    <property type="component" value="Unassembled WGS sequence"/>
</dbReference>
<dbReference type="Pfam" id="PF06568">
    <property type="entry name" value="YjiS-like"/>
    <property type="match status" value="1"/>
</dbReference>
<protein>
    <submittedName>
        <fullName evidence="3">DUF1127 domain-containing protein</fullName>
    </submittedName>
</protein>
<proteinExistence type="predicted"/>
<dbReference type="InterPro" id="IPR009506">
    <property type="entry name" value="YjiS-like"/>
</dbReference>
<evidence type="ECO:0000256" key="1">
    <source>
        <dbReference type="SAM" id="MobiDB-lite"/>
    </source>
</evidence>
<evidence type="ECO:0000259" key="2">
    <source>
        <dbReference type="Pfam" id="PF06568"/>
    </source>
</evidence>
<gene>
    <name evidence="3" type="ORF">ACFQXB_13710</name>
</gene>
<feature type="compositionally biased region" description="Basic and acidic residues" evidence="1">
    <location>
        <begin position="85"/>
        <end position="97"/>
    </location>
</feature>
<dbReference type="EMBL" id="JBHTFQ010000007">
    <property type="protein sequence ID" value="MFC7705251.1"/>
    <property type="molecule type" value="Genomic_DNA"/>
</dbReference>
<dbReference type="RefSeq" id="WP_377404834.1">
    <property type="nucleotide sequence ID" value="NZ_JBHTFQ010000007.1"/>
</dbReference>
<keyword evidence="4" id="KW-1185">Reference proteome</keyword>
<feature type="domain" description="YjiS-like" evidence="2">
    <location>
        <begin position="56"/>
        <end position="89"/>
    </location>
</feature>
<sequence>MGFAKIIHFHNEHDSAKTINNIDTQTPRNQVNTMTTAPSLARPAALAPSRRWNTLALLSQWRELRRQRLRLADLDDAALRDIGITREEASREARRPAWDAPQHWLR</sequence>